<dbReference type="InterPro" id="IPR011335">
    <property type="entry name" value="Restrct_endonuc-II-like"/>
</dbReference>
<dbReference type="AlphaFoldDB" id="A0A1J5ITR6"/>
<organism evidence="2 3">
    <name type="scientific">Candidatus Wirthbacteria bacterium CG2_30_54_11</name>
    <dbReference type="NCBI Taxonomy" id="1817892"/>
    <lineage>
        <taxon>Bacteria</taxon>
        <taxon>Candidatus Wirthbacteria</taxon>
    </lineage>
</organism>
<dbReference type="EMBL" id="MNZT01000047">
    <property type="protein sequence ID" value="OIP97786.1"/>
    <property type="molecule type" value="Genomic_DNA"/>
</dbReference>
<dbReference type="CDD" id="cd01038">
    <property type="entry name" value="Endonuclease_DUF559"/>
    <property type="match status" value="1"/>
</dbReference>
<comment type="caution">
    <text evidence="2">The sequence shown here is derived from an EMBL/GenBank/DDBJ whole genome shotgun (WGS) entry which is preliminary data.</text>
</comment>
<reference evidence="2 3" key="1">
    <citation type="journal article" date="2016" name="Environ. Microbiol.">
        <title>Genomic resolution of a cold subsurface aquifer community provides metabolic insights for novel microbes adapted to high CO concentrations.</title>
        <authorList>
            <person name="Probst A.J."/>
            <person name="Castelle C.J."/>
            <person name="Singh A."/>
            <person name="Brown C.T."/>
            <person name="Anantharaman K."/>
            <person name="Sharon I."/>
            <person name="Hug L.A."/>
            <person name="Burstein D."/>
            <person name="Emerson J.B."/>
            <person name="Thomas B.C."/>
            <person name="Banfield J.F."/>
        </authorList>
    </citation>
    <scope>NUCLEOTIDE SEQUENCE [LARGE SCALE GENOMIC DNA]</scope>
    <source>
        <strain evidence="2">CG2_30_54_11</strain>
    </source>
</reference>
<dbReference type="Proteomes" id="UP000183245">
    <property type="component" value="Unassembled WGS sequence"/>
</dbReference>
<dbReference type="Pfam" id="PF04480">
    <property type="entry name" value="DUF559"/>
    <property type="match status" value="1"/>
</dbReference>
<dbReference type="PANTHER" id="PTHR38590:SF1">
    <property type="entry name" value="BLL0828 PROTEIN"/>
    <property type="match status" value="1"/>
</dbReference>
<protein>
    <recommendedName>
        <fullName evidence="1">DUF559 domain-containing protein</fullName>
    </recommendedName>
</protein>
<evidence type="ECO:0000313" key="3">
    <source>
        <dbReference type="Proteomes" id="UP000183245"/>
    </source>
</evidence>
<dbReference type="Gene3D" id="3.40.960.10">
    <property type="entry name" value="VSR Endonuclease"/>
    <property type="match status" value="1"/>
</dbReference>
<sequence length="126" mass="14794">MGTVHNRKALNTNRRILRNTMTEEEIILWARLKDRQVGGCKFRRQHSVGRYVLDFYCPARKLAIELDGGQHAESDAMEYDVARTEYLHERGIQIVRFWNNEVREQLEGVLEKIGRILEGKETTPRP</sequence>
<evidence type="ECO:0000259" key="1">
    <source>
        <dbReference type="Pfam" id="PF04480"/>
    </source>
</evidence>
<dbReference type="InterPro" id="IPR007569">
    <property type="entry name" value="DUF559"/>
</dbReference>
<accession>A0A1J5ITR6</accession>
<dbReference type="InterPro" id="IPR047216">
    <property type="entry name" value="Endonuclease_DUF559_bact"/>
</dbReference>
<feature type="domain" description="DUF559" evidence="1">
    <location>
        <begin position="11"/>
        <end position="117"/>
    </location>
</feature>
<name>A0A1J5ITR6_9BACT</name>
<dbReference type="SUPFAM" id="SSF52980">
    <property type="entry name" value="Restriction endonuclease-like"/>
    <property type="match status" value="1"/>
</dbReference>
<dbReference type="PANTHER" id="PTHR38590">
    <property type="entry name" value="BLL0828 PROTEIN"/>
    <property type="match status" value="1"/>
</dbReference>
<dbReference type="STRING" id="1817892.AUK40_02505"/>
<evidence type="ECO:0000313" key="2">
    <source>
        <dbReference type="EMBL" id="OIP97786.1"/>
    </source>
</evidence>
<gene>
    <name evidence="2" type="ORF">AUK40_02505</name>
</gene>
<proteinExistence type="predicted"/>